<dbReference type="InterPro" id="IPR003593">
    <property type="entry name" value="AAA+_ATPase"/>
</dbReference>
<dbReference type="EMBL" id="FNYQ01000014">
    <property type="protein sequence ID" value="SEI66114.1"/>
    <property type="molecule type" value="Genomic_DNA"/>
</dbReference>
<gene>
    <name evidence="2" type="ORF">SAMN04244572_01241</name>
</gene>
<proteinExistence type="predicted"/>
<name>A0A1H6SJM3_9GAMM</name>
<dbReference type="SMART" id="SM00382">
    <property type="entry name" value="AAA"/>
    <property type="match status" value="1"/>
</dbReference>
<dbReference type="SUPFAM" id="SSF52540">
    <property type="entry name" value="P-loop containing nucleoside triphosphate hydrolases"/>
    <property type="match status" value="1"/>
</dbReference>
<evidence type="ECO:0000313" key="2">
    <source>
        <dbReference type="EMBL" id="SEI66114.1"/>
    </source>
</evidence>
<protein>
    <recommendedName>
        <fullName evidence="1">AAA+ ATPase domain-containing protein</fullName>
    </recommendedName>
</protein>
<reference evidence="2 3" key="1">
    <citation type="submission" date="2016-10" db="EMBL/GenBank/DDBJ databases">
        <authorList>
            <person name="de Groot N.N."/>
        </authorList>
    </citation>
    <scope>NUCLEOTIDE SEQUENCE [LARGE SCALE GENOMIC DNA]</scope>
    <source>
        <strain evidence="2 3">DSM 373</strain>
    </source>
</reference>
<dbReference type="Proteomes" id="UP000199250">
    <property type="component" value="Unassembled WGS sequence"/>
</dbReference>
<evidence type="ECO:0000259" key="1">
    <source>
        <dbReference type="SMART" id="SM00382"/>
    </source>
</evidence>
<feature type="domain" description="AAA+ ATPase" evidence="1">
    <location>
        <begin position="37"/>
        <end position="160"/>
    </location>
</feature>
<dbReference type="RefSeq" id="WP_139204183.1">
    <property type="nucleotide sequence ID" value="NZ_FNYQ01000014.1"/>
</dbReference>
<dbReference type="AlphaFoldDB" id="A0A1H6SJM3"/>
<sequence length="417" mass="47032">MTEEVLVESVYKTSGIPTHTFVEPAEYRSLLISLRTPGKCSIIEGPSGIGKTTCVLKILESLGVKSETKLLSGRNPLHAPEINRLLNEKPEGFYIVDDFHRLSDAHKAQFADYMKLLADIEDPQRKVVAIGINKAGKSLIDYAHDLTDRLDFIKFEANSDSKILEMIAKGELALKIDIDIKNEIAANSHGSLQIAQNLCLQACIEAGVTERTSTPTRISVSYQFVKEKVIDAISMNFFPKAKRFASGKRIRPEGRAPYLMLLYWLSSSDDWSISIDDILSQNPSHKGSVGQIVEKGFLIEHISENEDIQAVLHFDQQSGVLAIEDPKFMFYIKNIAWSTFCRQVGFKGIEFPHHYDFALSFAGEVRNIAETLTEKLQEREITAFYDFQEQHRILANNVEDYLAPIYRSESLFVLGYV</sequence>
<dbReference type="OrthoDB" id="7020775at2"/>
<dbReference type="InterPro" id="IPR027417">
    <property type="entry name" value="P-loop_NTPase"/>
</dbReference>
<accession>A0A1H6SJM3</accession>
<organism evidence="2 3">
    <name type="scientific">Azotobacter beijerinckii</name>
    <dbReference type="NCBI Taxonomy" id="170623"/>
    <lineage>
        <taxon>Bacteria</taxon>
        <taxon>Pseudomonadati</taxon>
        <taxon>Pseudomonadota</taxon>
        <taxon>Gammaproteobacteria</taxon>
        <taxon>Pseudomonadales</taxon>
        <taxon>Pseudomonadaceae</taxon>
        <taxon>Azotobacter</taxon>
    </lineage>
</organism>
<evidence type="ECO:0000313" key="3">
    <source>
        <dbReference type="Proteomes" id="UP000199250"/>
    </source>
</evidence>